<evidence type="ECO:0000256" key="4">
    <source>
        <dbReference type="PIRSR" id="PIRSR615500-1"/>
    </source>
</evidence>
<dbReference type="GO" id="GO:0016020">
    <property type="term" value="C:membrane"/>
    <property type="evidence" value="ECO:0007669"/>
    <property type="project" value="TreeGrafter"/>
</dbReference>
<dbReference type="PRINTS" id="PR00723">
    <property type="entry name" value="SUBTILISIN"/>
</dbReference>
<evidence type="ECO:0000256" key="5">
    <source>
        <dbReference type="PROSITE-ProRule" id="PRU01240"/>
    </source>
</evidence>
<dbReference type="InterPro" id="IPR023827">
    <property type="entry name" value="Peptidase_S8_Asp-AS"/>
</dbReference>
<feature type="active site" description="Charge relay system" evidence="4 5">
    <location>
        <position position="329"/>
    </location>
</feature>
<dbReference type="GO" id="GO:0016485">
    <property type="term" value="P:protein processing"/>
    <property type="evidence" value="ECO:0007669"/>
    <property type="project" value="TreeGrafter"/>
</dbReference>
<feature type="domain" description="Peptidase S8/S53" evidence="8">
    <location>
        <begin position="257"/>
        <end position="560"/>
    </location>
</feature>
<name>A0A2W4CTB6_9HYPH</name>
<keyword evidence="2 5" id="KW-0378">Hydrolase</keyword>
<evidence type="ECO:0000256" key="1">
    <source>
        <dbReference type="ARBA" id="ARBA00022670"/>
    </source>
</evidence>
<evidence type="ECO:0000256" key="6">
    <source>
        <dbReference type="RuleBase" id="RU003355"/>
    </source>
</evidence>
<evidence type="ECO:0000313" key="9">
    <source>
        <dbReference type="EMBL" id="PZM15907.1"/>
    </source>
</evidence>
<feature type="chain" id="PRO_5016087359" description="Peptidase S8/S53 domain-containing protein" evidence="7">
    <location>
        <begin position="28"/>
        <end position="989"/>
    </location>
</feature>
<feature type="active site" description="Charge relay system" evidence="4 5">
    <location>
        <position position="524"/>
    </location>
</feature>
<dbReference type="PROSITE" id="PS00137">
    <property type="entry name" value="SUBTILASE_HIS"/>
    <property type="match status" value="1"/>
</dbReference>
<evidence type="ECO:0000256" key="3">
    <source>
        <dbReference type="ARBA" id="ARBA00022825"/>
    </source>
</evidence>
<dbReference type="InterPro" id="IPR015500">
    <property type="entry name" value="Peptidase_S8_subtilisin-rel"/>
</dbReference>
<dbReference type="SUPFAM" id="SSF52743">
    <property type="entry name" value="Subtilisin-like"/>
    <property type="match status" value="1"/>
</dbReference>
<sequence>MKRIFTTILTVTAVAILLLNPSFFASAAENETVFIQDDETYPAHIVPGRIALILSDTAIADSDRYQKTLDSLGGRPIPTLSDVIVVVEAPDAKDVKSLNAVARGLMKSWPDLVVDSGILVKIGNSDLPYVLTNKIVVQIADDADVGLIQTIAERYHCEILGNNPFDKRQFVIKLFPDDARNALEVSNALNSLSSVKFAHPNFYRPIEKRQAPPVPNDAFFPNQWHLNNTGQAMGTPDADIDADRAWALGPMGPGNPNIVIAIIDDGLEANHPDLADGLWTNHAEEIGSPNVDDDGNGFIDDLHGWDFTPCITPVSCGDNDVRPRLDELHGTAVAGAALARANNGLGVAGTCPRCSFLPIRALDGTDYAESLAIDYARMIGADIISLSWGYASGVVLPTNVVNSINSAATTGRVQNGVSKGIVVVVAMTDIVEDNCDGTPDLSSLANVIAVSSATNQDQRLPAGFGTCIDLLAPTHGGTLDAVTTDRIGDIGYNNRSPVSPCASAEPAPPPPSNRDYTLCFGGTSFAAPVVAGIAGLILSHDSSLTRLQVQRLLQDTADKISPSGGAYSEQTGFSAPVGGLPTHGFGRVNAFEAARTVAGRDISGHGGVDVYVRDNSLDWGNTEQPSNVTFEQTRGFIPHWQSADIKVDAPPYLATQPASSTEFDAFVDEMPLSNTVNRVYVRVHNRGTQTATDVQVKLHWAFAGAGLPALPADFWPAFPANSTDVSIWHPLPAQTIPSLPYSGASVAGSSNDNSIVLSFDFPAPVYNASMNNPDHFCLFLVVAAPDDPVSQISAGSQVPDLITPSDNNVTQKNVHLIDSGNSSGMKSQLIVSNPFDHPINTRLVAWRPKDWNVESTGVELGKRIELGAKESLHADISITSDGQPSASISIVQLYKASDMDEERILGGITYVVAPNIQPAIVPSPGLIENVSMQEKLVAEYLKLVAETISKPDARSEDRTLLHRLGILIEEQSKLLAGLDAARKDFRSDH</sequence>
<evidence type="ECO:0000256" key="2">
    <source>
        <dbReference type="ARBA" id="ARBA00022801"/>
    </source>
</evidence>
<dbReference type="OrthoDB" id="9816306at2"/>
<comment type="similarity">
    <text evidence="5 6">Belongs to the peptidase S8 family.</text>
</comment>
<dbReference type="Gene3D" id="3.40.50.200">
    <property type="entry name" value="Peptidase S8/S53 domain"/>
    <property type="match status" value="1"/>
</dbReference>
<proteinExistence type="inferred from homology"/>
<feature type="signal peptide" evidence="7">
    <location>
        <begin position="1"/>
        <end position="27"/>
    </location>
</feature>
<evidence type="ECO:0000313" key="10">
    <source>
        <dbReference type="Proteomes" id="UP000248925"/>
    </source>
</evidence>
<dbReference type="RefSeq" id="WP_111159124.1">
    <property type="nucleotide sequence ID" value="NZ_PCDP01000006.1"/>
</dbReference>
<dbReference type="PROSITE" id="PS51892">
    <property type="entry name" value="SUBTILASE"/>
    <property type="match status" value="1"/>
</dbReference>
<keyword evidence="10" id="KW-1185">Reference proteome</keyword>
<dbReference type="AlphaFoldDB" id="A0A2W4CTB6"/>
<dbReference type="GO" id="GO:0004252">
    <property type="term" value="F:serine-type endopeptidase activity"/>
    <property type="evidence" value="ECO:0007669"/>
    <property type="project" value="UniProtKB-UniRule"/>
</dbReference>
<gene>
    <name evidence="9" type="ORF">CPY51_05355</name>
</gene>
<dbReference type="Pfam" id="PF00082">
    <property type="entry name" value="Peptidase_S8"/>
    <property type="match status" value="1"/>
</dbReference>
<dbReference type="InterPro" id="IPR023828">
    <property type="entry name" value="Peptidase_S8_Ser-AS"/>
</dbReference>
<dbReference type="InterPro" id="IPR000209">
    <property type="entry name" value="Peptidase_S8/S53_dom"/>
</dbReference>
<dbReference type="PANTHER" id="PTHR42884">
    <property type="entry name" value="PROPROTEIN CONVERTASE SUBTILISIN/KEXIN-RELATED"/>
    <property type="match status" value="1"/>
</dbReference>
<dbReference type="PANTHER" id="PTHR42884:SF14">
    <property type="entry name" value="NEUROENDOCRINE CONVERTASE 1"/>
    <property type="match status" value="1"/>
</dbReference>
<dbReference type="EMBL" id="PCDP01000006">
    <property type="protein sequence ID" value="PZM15907.1"/>
    <property type="molecule type" value="Genomic_DNA"/>
</dbReference>
<accession>A0A2W4CTB6</accession>
<keyword evidence="3 5" id="KW-0720">Serine protease</keyword>
<dbReference type="PROSITE" id="PS00138">
    <property type="entry name" value="SUBTILASE_SER"/>
    <property type="match status" value="1"/>
</dbReference>
<dbReference type="InterPro" id="IPR036852">
    <property type="entry name" value="Peptidase_S8/S53_dom_sf"/>
</dbReference>
<comment type="caution">
    <text evidence="9">The sequence shown here is derived from an EMBL/GenBank/DDBJ whole genome shotgun (WGS) entry which is preliminary data.</text>
</comment>
<keyword evidence="7" id="KW-0732">Signal</keyword>
<feature type="active site" description="Charge relay system" evidence="4 5">
    <location>
        <position position="264"/>
    </location>
</feature>
<reference evidence="9 10" key="1">
    <citation type="journal article" date="2018" name="Sci. Rep.">
        <title>Rhizobium tumorigenes sp. nov., a novel plant tumorigenic bacterium isolated from cane gall tumors on thornless blackberry.</title>
        <authorList>
            <person name="Kuzmanovi N."/>
            <person name="Smalla K."/>
            <person name="Gronow S."/>
            <person name="PuBawska J."/>
        </authorList>
    </citation>
    <scope>NUCLEOTIDE SEQUENCE [LARGE SCALE GENOMIC DNA]</scope>
    <source>
        <strain evidence="9 10">CCBAU 85046</strain>
    </source>
</reference>
<organism evidence="9 10">
    <name type="scientific">Rhizobium tubonense</name>
    <dbReference type="NCBI Taxonomy" id="484088"/>
    <lineage>
        <taxon>Bacteria</taxon>
        <taxon>Pseudomonadati</taxon>
        <taxon>Pseudomonadota</taxon>
        <taxon>Alphaproteobacteria</taxon>
        <taxon>Hyphomicrobiales</taxon>
        <taxon>Rhizobiaceae</taxon>
        <taxon>Rhizobium/Agrobacterium group</taxon>
        <taxon>Rhizobium</taxon>
    </lineage>
</organism>
<evidence type="ECO:0000259" key="8">
    <source>
        <dbReference type="Pfam" id="PF00082"/>
    </source>
</evidence>
<protein>
    <recommendedName>
        <fullName evidence="8">Peptidase S8/S53 domain-containing protein</fullName>
    </recommendedName>
</protein>
<dbReference type="Proteomes" id="UP000248925">
    <property type="component" value="Unassembled WGS sequence"/>
</dbReference>
<keyword evidence="1 5" id="KW-0645">Protease</keyword>
<dbReference type="PROSITE" id="PS00136">
    <property type="entry name" value="SUBTILASE_ASP"/>
    <property type="match status" value="1"/>
</dbReference>
<dbReference type="InterPro" id="IPR022398">
    <property type="entry name" value="Peptidase_S8_His-AS"/>
</dbReference>
<evidence type="ECO:0000256" key="7">
    <source>
        <dbReference type="SAM" id="SignalP"/>
    </source>
</evidence>